<accession>A0AAV7WD32</accession>
<keyword evidence="2" id="KW-1185">Reference proteome</keyword>
<proteinExistence type="predicted"/>
<protein>
    <recommendedName>
        <fullName evidence="3">Secreted protein</fullName>
    </recommendedName>
</protein>
<comment type="caution">
    <text evidence="1">The sequence shown here is derived from an EMBL/GenBank/DDBJ whole genome shotgun (WGS) entry which is preliminary data.</text>
</comment>
<dbReference type="AlphaFoldDB" id="A0AAV7WD32"/>
<dbReference type="EMBL" id="JANPWB010000002">
    <property type="protein sequence ID" value="KAJ1210944.1"/>
    <property type="molecule type" value="Genomic_DNA"/>
</dbReference>
<reference evidence="1" key="1">
    <citation type="journal article" date="2022" name="bioRxiv">
        <title>Sequencing and chromosome-scale assembly of the giantPleurodeles waltlgenome.</title>
        <authorList>
            <person name="Brown T."/>
            <person name="Elewa A."/>
            <person name="Iarovenko S."/>
            <person name="Subramanian E."/>
            <person name="Araus A.J."/>
            <person name="Petzold A."/>
            <person name="Susuki M."/>
            <person name="Suzuki K.-i.T."/>
            <person name="Hayashi T."/>
            <person name="Toyoda A."/>
            <person name="Oliveira C."/>
            <person name="Osipova E."/>
            <person name="Leigh N.D."/>
            <person name="Simon A."/>
            <person name="Yun M.H."/>
        </authorList>
    </citation>
    <scope>NUCLEOTIDE SEQUENCE</scope>
    <source>
        <strain evidence="1">20211129_DDA</strain>
        <tissue evidence="1">Liver</tissue>
    </source>
</reference>
<organism evidence="1 2">
    <name type="scientific">Pleurodeles waltl</name>
    <name type="common">Iberian ribbed newt</name>
    <dbReference type="NCBI Taxonomy" id="8319"/>
    <lineage>
        <taxon>Eukaryota</taxon>
        <taxon>Metazoa</taxon>
        <taxon>Chordata</taxon>
        <taxon>Craniata</taxon>
        <taxon>Vertebrata</taxon>
        <taxon>Euteleostomi</taxon>
        <taxon>Amphibia</taxon>
        <taxon>Batrachia</taxon>
        <taxon>Caudata</taxon>
        <taxon>Salamandroidea</taxon>
        <taxon>Salamandridae</taxon>
        <taxon>Pleurodelinae</taxon>
        <taxon>Pleurodeles</taxon>
    </lineage>
</organism>
<sequence>MERSRCLRTRWRPRMALGVDLGVVGGLVQTGLRCAAAPYWATELGCCCGSGSRPRRASGVSGPSGLAGVLPLALDDWSAAVAAWGLGLPAVLTRGGRTKNVEGCRSWPARCGRLRASRSETWCTRRSAHEERTVVRSGAVMPRGVLATGLSSGLSSGPICCWVPVEPRRDPIGCILVV</sequence>
<name>A0AAV7WD32_PLEWA</name>
<evidence type="ECO:0000313" key="2">
    <source>
        <dbReference type="Proteomes" id="UP001066276"/>
    </source>
</evidence>
<evidence type="ECO:0000313" key="1">
    <source>
        <dbReference type="EMBL" id="KAJ1210944.1"/>
    </source>
</evidence>
<evidence type="ECO:0008006" key="3">
    <source>
        <dbReference type="Google" id="ProtNLM"/>
    </source>
</evidence>
<dbReference type="Proteomes" id="UP001066276">
    <property type="component" value="Chromosome 1_2"/>
</dbReference>
<gene>
    <name evidence="1" type="ORF">NDU88_006306</name>
</gene>